<sequence length="731" mass="82113">MSSSAPIHVDAEAAFRLLADNLSDSHSARFFAALSELLARILGVDHVSIVEICADDPDYAESLAMYSLGAPAPDIRYSLRGTPCENVLNENYCVFPEGVCQRFPDDALLQELGAESYFGVPMLDKDDKPLGLVAVLHNTPGDFSSTAREVIRVAAAQASSQLAQSRAESSLRESERRLSALMNNLPGVVYRCRYDDNWTMDFMSRGVKQLTGYRSEQLINNNELSYASIIHPDDQKKVAQEVESGLHAGNEFKVAYRILHADGELRWVWEHGQIILDDEENVLHIEGFITDITERQQQHEKIWRLAYRDAVTDLPNRFAFTERLAELYQDATYDDESLALLVLDLQRFKEINDHQGFHVGDLLLRAVSQRLQSMISDDEYVARFAGDEFALIIKNYQQGDHLAVTQRVRQMLEEPFVIGDREFKLQMTIGIASSDDSSSPQSLLQAASIALHQAKQLNTDLCVYDERLATQIIQRQYQTQRFIKAIENEKLTIQFQPQIALQTGKLVGAEVLCRWHDEELGQVPPDIFIGIAREQGLLDKLGDFVMQQSCQQIRTWQEQFGGGVSISLNLAVQQLDNPNLVEQFVKLRGDIPPQLLTLEITESDLMVDPEQATRITNDLVNAGFRLAVDDFGTGYSSLAYLQRFAIDYLKIDMSFVQDMIEDRHSQAIVSTIIAMAKNLGLRTIAEGVETEAQARILRAAGCDFAQGYYFDRPMAAAQFAAKWLAPAVVQG</sequence>
<dbReference type="Pfam" id="PF01590">
    <property type="entry name" value="GAF"/>
    <property type="match status" value="1"/>
</dbReference>
<dbReference type="InterPro" id="IPR000160">
    <property type="entry name" value="GGDEF_dom"/>
</dbReference>
<evidence type="ECO:0000313" key="6">
    <source>
        <dbReference type="Proteomes" id="UP000054363"/>
    </source>
</evidence>
<dbReference type="SUPFAM" id="SSF55785">
    <property type="entry name" value="PYP-like sensor domain (PAS domain)"/>
    <property type="match status" value="1"/>
</dbReference>
<dbReference type="InterPro" id="IPR035919">
    <property type="entry name" value="EAL_sf"/>
</dbReference>
<dbReference type="RefSeq" id="WP_034776904.1">
    <property type="nucleotide sequence ID" value="NZ_JPER01000008.1"/>
</dbReference>
<dbReference type="eggNOG" id="COG5001">
    <property type="taxonomic scope" value="Bacteria"/>
</dbReference>
<dbReference type="InterPro" id="IPR035965">
    <property type="entry name" value="PAS-like_dom_sf"/>
</dbReference>
<dbReference type="SMART" id="SM00065">
    <property type="entry name" value="GAF"/>
    <property type="match status" value="1"/>
</dbReference>
<dbReference type="PROSITE" id="PS50112">
    <property type="entry name" value="PAS"/>
    <property type="match status" value="1"/>
</dbReference>
<dbReference type="NCBIfam" id="TIGR00254">
    <property type="entry name" value="GGDEF"/>
    <property type="match status" value="1"/>
</dbReference>
<accession>A0A094IWD5</accession>
<protein>
    <recommendedName>
        <fullName evidence="7">Diguanylate cyclase</fullName>
    </recommendedName>
</protein>
<dbReference type="InterPro" id="IPR000014">
    <property type="entry name" value="PAS"/>
</dbReference>
<evidence type="ECO:0000259" key="1">
    <source>
        <dbReference type="PROSITE" id="PS50112"/>
    </source>
</evidence>
<evidence type="ECO:0008006" key="7">
    <source>
        <dbReference type="Google" id="ProtNLM"/>
    </source>
</evidence>
<dbReference type="Gene3D" id="3.30.450.20">
    <property type="entry name" value="PAS domain"/>
    <property type="match status" value="1"/>
</dbReference>
<dbReference type="Gene3D" id="3.20.20.450">
    <property type="entry name" value="EAL domain"/>
    <property type="match status" value="1"/>
</dbReference>
<dbReference type="PROSITE" id="PS50883">
    <property type="entry name" value="EAL"/>
    <property type="match status" value="1"/>
</dbReference>
<dbReference type="Pfam" id="PF00563">
    <property type="entry name" value="EAL"/>
    <property type="match status" value="1"/>
</dbReference>
<name>A0A094IWD5_9GAMM</name>
<dbReference type="Gene3D" id="3.30.70.270">
    <property type="match status" value="1"/>
</dbReference>
<dbReference type="InterPro" id="IPR003018">
    <property type="entry name" value="GAF"/>
</dbReference>
<dbReference type="InterPro" id="IPR029016">
    <property type="entry name" value="GAF-like_dom_sf"/>
</dbReference>
<dbReference type="SUPFAM" id="SSF55781">
    <property type="entry name" value="GAF domain-like"/>
    <property type="match status" value="1"/>
</dbReference>
<dbReference type="SUPFAM" id="SSF55073">
    <property type="entry name" value="Nucleotide cyclase"/>
    <property type="match status" value="1"/>
</dbReference>
<feature type="domain" description="EAL" evidence="3">
    <location>
        <begin position="475"/>
        <end position="727"/>
    </location>
</feature>
<evidence type="ECO:0000259" key="4">
    <source>
        <dbReference type="PROSITE" id="PS50887"/>
    </source>
</evidence>
<dbReference type="InterPro" id="IPR001610">
    <property type="entry name" value="PAC"/>
</dbReference>
<dbReference type="EMBL" id="JPER01000008">
    <property type="protein sequence ID" value="KFZ30149.1"/>
    <property type="molecule type" value="Genomic_DNA"/>
</dbReference>
<dbReference type="PANTHER" id="PTHR44757:SF2">
    <property type="entry name" value="BIOFILM ARCHITECTURE MAINTENANCE PROTEIN MBAA"/>
    <property type="match status" value="1"/>
</dbReference>
<dbReference type="Pfam" id="PF08447">
    <property type="entry name" value="PAS_3"/>
    <property type="match status" value="1"/>
</dbReference>
<dbReference type="InterPro" id="IPR029787">
    <property type="entry name" value="Nucleotide_cyclase"/>
</dbReference>
<dbReference type="AlphaFoldDB" id="A0A094IWD5"/>
<dbReference type="InterPro" id="IPR013655">
    <property type="entry name" value="PAS_fold_3"/>
</dbReference>
<dbReference type="InterPro" id="IPR001633">
    <property type="entry name" value="EAL_dom"/>
</dbReference>
<dbReference type="STRING" id="435908.IDSA_11345"/>
<feature type="domain" description="PAS" evidence="1">
    <location>
        <begin position="174"/>
        <end position="249"/>
    </location>
</feature>
<dbReference type="SMART" id="SM00052">
    <property type="entry name" value="EAL"/>
    <property type="match status" value="1"/>
</dbReference>
<dbReference type="SMART" id="SM00091">
    <property type="entry name" value="PAS"/>
    <property type="match status" value="1"/>
</dbReference>
<dbReference type="CDD" id="cd01948">
    <property type="entry name" value="EAL"/>
    <property type="match status" value="1"/>
</dbReference>
<gene>
    <name evidence="5" type="ORF">IDSA_11345</name>
</gene>
<dbReference type="PANTHER" id="PTHR44757">
    <property type="entry name" value="DIGUANYLATE CYCLASE DGCP"/>
    <property type="match status" value="1"/>
</dbReference>
<dbReference type="InterPro" id="IPR043128">
    <property type="entry name" value="Rev_trsase/Diguanyl_cyclase"/>
</dbReference>
<reference evidence="5 6" key="1">
    <citation type="submission" date="2014-06" db="EMBL/GenBank/DDBJ databases">
        <title>The draft genome sequence of Idiomarina salinarum ISL-52.</title>
        <authorList>
            <person name="Du J."/>
            <person name="Shao Z."/>
        </authorList>
    </citation>
    <scope>NUCLEOTIDE SEQUENCE [LARGE SCALE GENOMIC DNA]</scope>
    <source>
        <strain evidence="5 6">ISL-52</strain>
    </source>
</reference>
<evidence type="ECO:0000313" key="5">
    <source>
        <dbReference type="EMBL" id="KFZ30149.1"/>
    </source>
</evidence>
<comment type="caution">
    <text evidence="5">The sequence shown here is derived from an EMBL/GenBank/DDBJ whole genome shotgun (WGS) entry which is preliminary data.</text>
</comment>
<dbReference type="Gene3D" id="3.30.450.40">
    <property type="match status" value="1"/>
</dbReference>
<dbReference type="SMART" id="SM00086">
    <property type="entry name" value="PAC"/>
    <property type="match status" value="1"/>
</dbReference>
<dbReference type="SMART" id="SM00267">
    <property type="entry name" value="GGDEF"/>
    <property type="match status" value="1"/>
</dbReference>
<dbReference type="InterPro" id="IPR052155">
    <property type="entry name" value="Biofilm_reg_signaling"/>
</dbReference>
<dbReference type="OrthoDB" id="9804951at2"/>
<keyword evidence="6" id="KW-1185">Reference proteome</keyword>
<dbReference type="SUPFAM" id="SSF141868">
    <property type="entry name" value="EAL domain-like"/>
    <property type="match status" value="1"/>
</dbReference>
<dbReference type="Proteomes" id="UP000054363">
    <property type="component" value="Unassembled WGS sequence"/>
</dbReference>
<dbReference type="NCBIfam" id="TIGR00229">
    <property type="entry name" value="sensory_box"/>
    <property type="match status" value="1"/>
</dbReference>
<dbReference type="Pfam" id="PF00990">
    <property type="entry name" value="GGDEF"/>
    <property type="match status" value="1"/>
</dbReference>
<dbReference type="CDD" id="cd00130">
    <property type="entry name" value="PAS"/>
    <property type="match status" value="1"/>
</dbReference>
<evidence type="ECO:0000259" key="3">
    <source>
        <dbReference type="PROSITE" id="PS50883"/>
    </source>
</evidence>
<dbReference type="CDD" id="cd01949">
    <property type="entry name" value="GGDEF"/>
    <property type="match status" value="1"/>
</dbReference>
<feature type="domain" description="GGDEF" evidence="4">
    <location>
        <begin position="336"/>
        <end position="466"/>
    </location>
</feature>
<feature type="domain" description="PAC" evidence="2">
    <location>
        <begin position="252"/>
        <end position="304"/>
    </location>
</feature>
<proteinExistence type="predicted"/>
<evidence type="ECO:0000259" key="2">
    <source>
        <dbReference type="PROSITE" id="PS50113"/>
    </source>
</evidence>
<dbReference type="PROSITE" id="PS50887">
    <property type="entry name" value="GGDEF"/>
    <property type="match status" value="1"/>
</dbReference>
<dbReference type="PROSITE" id="PS50113">
    <property type="entry name" value="PAC"/>
    <property type="match status" value="1"/>
</dbReference>
<dbReference type="InterPro" id="IPR000700">
    <property type="entry name" value="PAS-assoc_C"/>
</dbReference>
<organism evidence="5 6">
    <name type="scientific">Pseudidiomarina salinarum</name>
    <dbReference type="NCBI Taxonomy" id="435908"/>
    <lineage>
        <taxon>Bacteria</taxon>
        <taxon>Pseudomonadati</taxon>
        <taxon>Pseudomonadota</taxon>
        <taxon>Gammaproteobacteria</taxon>
        <taxon>Alteromonadales</taxon>
        <taxon>Idiomarinaceae</taxon>
        <taxon>Pseudidiomarina</taxon>
    </lineage>
</organism>